<dbReference type="EnsemblPlants" id="MELO3C031901.2.1">
    <property type="protein sequence ID" value="MELO3C031901.2.1"/>
    <property type="gene ID" value="MELO3C031901.2"/>
</dbReference>
<organism evidence="1">
    <name type="scientific">Cucumis melo</name>
    <name type="common">Muskmelon</name>
    <dbReference type="NCBI Taxonomy" id="3656"/>
    <lineage>
        <taxon>Eukaryota</taxon>
        <taxon>Viridiplantae</taxon>
        <taxon>Streptophyta</taxon>
        <taxon>Embryophyta</taxon>
        <taxon>Tracheophyta</taxon>
        <taxon>Spermatophyta</taxon>
        <taxon>Magnoliopsida</taxon>
        <taxon>eudicotyledons</taxon>
        <taxon>Gunneridae</taxon>
        <taxon>Pentapetalae</taxon>
        <taxon>rosids</taxon>
        <taxon>fabids</taxon>
        <taxon>Cucurbitales</taxon>
        <taxon>Cucurbitaceae</taxon>
        <taxon>Benincaseae</taxon>
        <taxon>Cucumis</taxon>
    </lineage>
</organism>
<reference evidence="1" key="1">
    <citation type="submission" date="2023-03" db="UniProtKB">
        <authorList>
            <consortium name="EnsemblPlants"/>
        </authorList>
    </citation>
    <scope>IDENTIFICATION</scope>
</reference>
<sequence>MASSSSIIDDAISRVLGPDQGYVRELGFGVTLSKVSTSISKDKTIASLEKKCDNLTSDVHELKSVVASLLKDKVNLS</sequence>
<accession>A0A9I9ECL3</accession>
<evidence type="ECO:0000313" key="1">
    <source>
        <dbReference type="EnsemblPlants" id="MELO3C031901.2.1"/>
    </source>
</evidence>
<dbReference type="Gramene" id="MELO3C031901.2.1">
    <property type="protein sequence ID" value="MELO3C031901.2.1"/>
    <property type="gene ID" value="MELO3C031901.2"/>
</dbReference>
<name>A0A9I9ECL3_CUCME</name>
<dbReference type="AlphaFoldDB" id="A0A9I9ECL3"/>
<proteinExistence type="predicted"/>
<protein>
    <submittedName>
        <fullName evidence="1">Uncharacterized protein</fullName>
    </submittedName>
</protein>